<dbReference type="EMBL" id="FOHA01000008">
    <property type="protein sequence ID" value="SER86644.1"/>
    <property type="molecule type" value="Genomic_DNA"/>
</dbReference>
<evidence type="ECO:0000313" key="2">
    <source>
        <dbReference type="Proteomes" id="UP000198948"/>
    </source>
</evidence>
<evidence type="ECO:0000313" key="1">
    <source>
        <dbReference type="EMBL" id="SER86644.1"/>
    </source>
</evidence>
<dbReference type="AlphaFoldDB" id="A0A1H9SP18"/>
<dbReference type="STRING" id="142588.SAMN04488559_10861"/>
<keyword evidence="2" id="KW-1185">Reference proteome</keyword>
<organism evidence="1 2">
    <name type="scientific">Isobaculum melis</name>
    <dbReference type="NCBI Taxonomy" id="142588"/>
    <lineage>
        <taxon>Bacteria</taxon>
        <taxon>Bacillati</taxon>
        <taxon>Bacillota</taxon>
        <taxon>Bacilli</taxon>
        <taxon>Lactobacillales</taxon>
        <taxon>Carnobacteriaceae</taxon>
        <taxon>Isobaculum</taxon>
    </lineage>
</organism>
<reference evidence="1 2" key="1">
    <citation type="submission" date="2016-10" db="EMBL/GenBank/DDBJ databases">
        <authorList>
            <person name="de Groot N.N."/>
        </authorList>
    </citation>
    <scope>NUCLEOTIDE SEQUENCE [LARGE SCALE GENOMIC DNA]</scope>
    <source>
        <strain evidence="1 2">DSM 13760</strain>
    </source>
</reference>
<gene>
    <name evidence="1" type="ORF">SAMN04488559_10861</name>
</gene>
<dbReference type="RefSeq" id="WP_092652038.1">
    <property type="nucleotide sequence ID" value="NZ_FOHA01000008.1"/>
</dbReference>
<accession>A0A1H9SP18</accession>
<protein>
    <recommendedName>
        <fullName evidence="3">AbrB family transcriptional regulator</fullName>
    </recommendedName>
</protein>
<dbReference type="Proteomes" id="UP000198948">
    <property type="component" value="Unassembled WGS sequence"/>
</dbReference>
<sequence>MDTVRARKQGNSIMVTLSSKLEVKEGQEFFYYKDKEGVISLIPKVLDYFEKAEKGEFVDEEDDLIADFYPVKSELDD</sequence>
<dbReference type="OrthoDB" id="71707at2"/>
<name>A0A1H9SP18_9LACT</name>
<proteinExistence type="predicted"/>
<evidence type="ECO:0008006" key="3">
    <source>
        <dbReference type="Google" id="ProtNLM"/>
    </source>
</evidence>
<dbReference type="NCBIfam" id="NF047400">
    <property type="entry name" value="MazE_PemI_antitoxin"/>
    <property type="match status" value="1"/>
</dbReference>